<proteinExistence type="predicted"/>
<dbReference type="OrthoDB" id="4540281at2759"/>
<gene>
    <name evidence="1" type="ORF">GJ744_008641</name>
</gene>
<dbReference type="Proteomes" id="UP000606974">
    <property type="component" value="Unassembled WGS sequence"/>
</dbReference>
<dbReference type="AlphaFoldDB" id="A0A8H7E340"/>
<name>A0A8H7E340_9EURO</name>
<sequence length="92" mass="10896">MDIHIWPNNIRNLKWPNEGVTYSYEHRGYMAPEKIEHWLLKAFGDGNGKYVLFNERIYIKAPRKPTSAELRWMQDGNKRSGVEVAEYGWLTL</sequence>
<accession>A0A8H7E340</accession>
<comment type="caution">
    <text evidence="1">The sequence shown here is derived from an EMBL/GenBank/DDBJ whole genome shotgun (WGS) entry which is preliminary data.</text>
</comment>
<evidence type="ECO:0000313" key="2">
    <source>
        <dbReference type="Proteomes" id="UP000606974"/>
    </source>
</evidence>
<reference evidence="1" key="1">
    <citation type="submission" date="2020-02" db="EMBL/GenBank/DDBJ databases">
        <authorList>
            <person name="Palmer J.M."/>
        </authorList>
    </citation>
    <scope>NUCLEOTIDE SEQUENCE</scope>
    <source>
        <strain evidence="1">EPUS1.4</strain>
        <tissue evidence="1">Thallus</tissue>
    </source>
</reference>
<evidence type="ECO:0000313" key="1">
    <source>
        <dbReference type="EMBL" id="KAF7508764.1"/>
    </source>
</evidence>
<protein>
    <submittedName>
        <fullName evidence="1">Uncharacterized protein</fullName>
    </submittedName>
</protein>
<dbReference type="EMBL" id="JAACFV010000049">
    <property type="protein sequence ID" value="KAF7508764.1"/>
    <property type="molecule type" value="Genomic_DNA"/>
</dbReference>
<organism evidence="1 2">
    <name type="scientific">Endocarpon pusillum</name>
    <dbReference type="NCBI Taxonomy" id="364733"/>
    <lineage>
        <taxon>Eukaryota</taxon>
        <taxon>Fungi</taxon>
        <taxon>Dikarya</taxon>
        <taxon>Ascomycota</taxon>
        <taxon>Pezizomycotina</taxon>
        <taxon>Eurotiomycetes</taxon>
        <taxon>Chaetothyriomycetidae</taxon>
        <taxon>Verrucariales</taxon>
        <taxon>Verrucariaceae</taxon>
        <taxon>Endocarpon</taxon>
    </lineage>
</organism>
<keyword evidence="2" id="KW-1185">Reference proteome</keyword>